<accession>Q1G0V5</accession>
<proteinExistence type="predicted"/>
<dbReference type="AlphaFoldDB" id="Q1G0V5"/>
<reference evidence="2" key="1">
    <citation type="journal article" date="2006" name="Infect. Immun.">
        <title>Signature-tagged mutagenesis of Klebsiella pneumoniae to identify genes that influence biofilm formation on extracellular matrix material.</title>
        <authorList>
            <person name="Boddicker J.D."/>
            <person name="Anderson R.A."/>
            <person name="Jagnow J."/>
            <person name="Clegg S."/>
        </authorList>
    </citation>
    <scope>NUCLEOTIDE SEQUENCE</scope>
</reference>
<sequence>MDFRTGPAARCRSSPAGFWFADRHPAPSCAFPARRRTVYSRRTPHAPGRHDSSWSTRDRL</sequence>
<evidence type="ECO:0000313" key="2">
    <source>
        <dbReference type="EMBL" id="ABF59680.1"/>
    </source>
</evidence>
<feature type="compositionally biased region" description="Basic residues" evidence="1">
    <location>
        <begin position="34"/>
        <end position="44"/>
    </location>
</feature>
<dbReference type="EMBL" id="DQ526024">
    <property type="protein sequence ID" value="ABF59680.1"/>
    <property type="molecule type" value="Genomic_DNA"/>
</dbReference>
<organism evidence="2">
    <name type="scientific">Klebsiella pneumoniae</name>
    <dbReference type="NCBI Taxonomy" id="573"/>
    <lineage>
        <taxon>Bacteria</taxon>
        <taxon>Pseudomonadati</taxon>
        <taxon>Pseudomonadota</taxon>
        <taxon>Gammaproteobacteria</taxon>
        <taxon>Enterobacterales</taxon>
        <taxon>Enterobacteriaceae</taxon>
        <taxon>Klebsiella/Raoultella group</taxon>
        <taxon>Klebsiella</taxon>
        <taxon>Klebsiella pneumoniae complex</taxon>
    </lineage>
</organism>
<feature type="compositionally biased region" description="Basic and acidic residues" evidence="1">
    <location>
        <begin position="48"/>
        <end position="60"/>
    </location>
</feature>
<evidence type="ECO:0000256" key="1">
    <source>
        <dbReference type="SAM" id="MobiDB-lite"/>
    </source>
</evidence>
<name>Q1G0V5_KLEPN</name>
<protein>
    <submittedName>
        <fullName evidence="2">Uncharacterized protein</fullName>
    </submittedName>
</protein>
<feature type="region of interest" description="Disordered" evidence="1">
    <location>
        <begin position="34"/>
        <end position="60"/>
    </location>
</feature>